<dbReference type="GO" id="GO:0005524">
    <property type="term" value="F:ATP binding"/>
    <property type="evidence" value="ECO:0007669"/>
    <property type="project" value="UniProtKB-KW"/>
</dbReference>
<feature type="transmembrane region" description="Helical" evidence="8">
    <location>
        <begin position="139"/>
        <end position="157"/>
    </location>
</feature>
<evidence type="ECO:0000256" key="2">
    <source>
        <dbReference type="ARBA" id="ARBA00012438"/>
    </source>
</evidence>
<accession>A0A3B0C5G3</accession>
<evidence type="ECO:0000256" key="8">
    <source>
        <dbReference type="SAM" id="Phobius"/>
    </source>
</evidence>
<feature type="transmembrane region" description="Helical" evidence="8">
    <location>
        <begin position="337"/>
        <end position="358"/>
    </location>
</feature>
<reference evidence="10 11" key="1">
    <citation type="journal article" date="2007" name="Int. J. Syst. Evol. Microbiol.">
        <title>Paenibacillus ginsengarvi sp. nov., isolated from soil from ginseng cultivation.</title>
        <authorList>
            <person name="Yoon M.H."/>
            <person name="Ten L.N."/>
            <person name="Im W.T."/>
        </authorList>
    </citation>
    <scope>NUCLEOTIDE SEQUENCE [LARGE SCALE GENOMIC DNA]</scope>
    <source>
        <strain evidence="10 11">KCTC 13059</strain>
    </source>
</reference>
<comment type="catalytic activity">
    <reaction evidence="1">
        <text>ATP + protein L-histidine = ADP + protein N-phospho-L-histidine.</text>
        <dbReference type="EC" id="2.7.13.3"/>
    </reaction>
</comment>
<keyword evidence="4" id="KW-0547">Nucleotide-binding</keyword>
<keyword evidence="11" id="KW-1185">Reference proteome</keyword>
<keyword evidence="8" id="KW-0472">Membrane</keyword>
<dbReference type="Gene3D" id="3.30.565.10">
    <property type="entry name" value="Histidine kinase-like ATPase, C-terminal domain"/>
    <property type="match status" value="1"/>
</dbReference>
<feature type="transmembrane region" description="Helical" evidence="8">
    <location>
        <begin position="305"/>
        <end position="325"/>
    </location>
</feature>
<dbReference type="PANTHER" id="PTHR24421">
    <property type="entry name" value="NITRATE/NITRITE SENSOR PROTEIN NARX-RELATED"/>
    <property type="match status" value="1"/>
</dbReference>
<dbReference type="EMBL" id="RBAH01000014">
    <property type="protein sequence ID" value="RKN80590.1"/>
    <property type="molecule type" value="Genomic_DNA"/>
</dbReference>
<dbReference type="GO" id="GO:0046983">
    <property type="term" value="F:protein dimerization activity"/>
    <property type="evidence" value="ECO:0007669"/>
    <property type="project" value="InterPro"/>
</dbReference>
<evidence type="ECO:0000256" key="5">
    <source>
        <dbReference type="ARBA" id="ARBA00022777"/>
    </source>
</evidence>
<dbReference type="Gene3D" id="1.20.5.1930">
    <property type="match status" value="1"/>
</dbReference>
<dbReference type="InterPro" id="IPR036034">
    <property type="entry name" value="PDZ_sf"/>
</dbReference>
<feature type="transmembrane region" description="Helical" evidence="8">
    <location>
        <begin position="272"/>
        <end position="293"/>
    </location>
</feature>
<dbReference type="EC" id="2.7.13.3" evidence="2"/>
<evidence type="ECO:0000256" key="1">
    <source>
        <dbReference type="ARBA" id="ARBA00000085"/>
    </source>
</evidence>
<dbReference type="SMART" id="SM00387">
    <property type="entry name" value="HATPase_c"/>
    <property type="match status" value="1"/>
</dbReference>
<dbReference type="PROSITE" id="PS50109">
    <property type="entry name" value="HIS_KIN"/>
    <property type="match status" value="1"/>
</dbReference>
<organism evidence="10 11">
    <name type="scientific">Paenibacillus ginsengarvi</name>
    <dbReference type="NCBI Taxonomy" id="400777"/>
    <lineage>
        <taxon>Bacteria</taxon>
        <taxon>Bacillati</taxon>
        <taxon>Bacillota</taxon>
        <taxon>Bacilli</taxon>
        <taxon>Bacillales</taxon>
        <taxon>Paenibacillaceae</taxon>
        <taxon>Paenibacillus</taxon>
    </lineage>
</organism>
<dbReference type="PANTHER" id="PTHR24421:SF60">
    <property type="entry name" value="SENSOR HISTIDINE KINASE COMP"/>
    <property type="match status" value="1"/>
</dbReference>
<dbReference type="SUPFAM" id="SSF50156">
    <property type="entry name" value="PDZ domain-like"/>
    <property type="match status" value="1"/>
</dbReference>
<feature type="transmembrane region" description="Helical" evidence="8">
    <location>
        <begin position="114"/>
        <end position="132"/>
    </location>
</feature>
<evidence type="ECO:0000256" key="3">
    <source>
        <dbReference type="ARBA" id="ARBA00022679"/>
    </source>
</evidence>
<comment type="caution">
    <text evidence="10">The sequence shown here is derived from an EMBL/GenBank/DDBJ whole genome shotgun (WGS) entry which is preliminary data.</text>
</comment>
<evidence type="ECO:0000259" key="9">
    <source>
        <dbReference type="PROSITE" id="PS50109"/>
    </source>
</evidence>
<feature type="transmembrane region" description="Helical" evidence="8">
    <location>
        <begin position="370"/>
        <end position="391"/>
    </location>
</feature>
<protein>
    <recommendedName>
        <fullName evidence="2">histidine kinase</fullName>
        <ecNumber evidence="2">2.7.13.3</ecNumber>
    </recommendedName>
</protein>
<keyword evidence="5" id="KW-0418">Kinase</keyword>
<dbReference type="GO" id="GO:0016020">
    <property type="term" value="C:membrane"/>
    <property type="evidence" value="ECO:0007669"/>
    <property type="project" value="InterPro"/>
</dbReference>
<evidence type="ECO:0000313" key="11">
    <source>
        <dbReference type="Proteomes" id="UP000282311"/>
    </source>
</evidence>
<dbReference type="InterPro" id="IPR036890">
    <property type="entry name" value="HATPase_C_sf"/>
</dbReference>
<dbReference type="Pfam" id="PF02518">
    <property type="entry name" value="HATPase_c"/>
    <property type="match status" value="1"/>
</dbReference>
<feature type="transmembrane region" description="Helical" evidence="8">
    <location>
        <begin position="235"/>
        <end position="260"/>
    </location>
</feature>
<evidence type="ECO:0000256" key="7">
    <source>
        <dbReference type="ARBA" id="ARBA00023012"/>
    </source>
</evidence>
<evidence type="ECO:0000256" key="6">
    <source>
        <dbReference type="ARBA" id="ARBA00022840"/>
    </source>
</evidence>
<dbReference type="AlphaFoldDB" id="A0A3B0C5G3"/>
<keyword evidence="3" id="KW-0808">Transferase</keyword>
<feature type="transmembrane region" description="Helical" evidence="8">
    <location>
        <begin position="169"/>
        <end position="190"/>
    </location>
</feature>
<evidence type="ECO:0000313" key="10">
    <source>
        <dbReference type="EMBL" id="RKN80590.1"/>
    </source>
</evidence>
<dbReference type="SUPFAM" id="SSF55874">
    <property type="entry name" value="ATPase domain of HSP90 chaperone/DNA topoisomerase II/histidine kinase"/>
    <property type="match status" value="1"/>
</dbReference>
<name>A0A3B0C5G3_9BACL</name>
<gene>
    <name evidence="10" type="ORF">D7M11_19080</name>
</gene>
<feature type="transmembrane region" description="Helical" evidence="8">
    <location>
        <begin position="202"/>
        <end position="223"/>
    </location>
</feature>
<dbReference type="GO" id="GO:0000155">
    <property type="term" value="F:phosphorelay sensor kinase activity"/>
    <property type="evidence" value="ECO:0007669"/>
    <property type="project" value="InterPro"/>
</dbReference>
<evidence type="ECO:0000256" key="4">
    <source>
        <dbReference type="ARBA" id="ARBA00022741"/>
    </source>
</evidence>
<proteinExistence type="predicted"/>
<dbReference type="InterPro" id="IPR003594">
    <property type="entry name" value="HATPase_dom"/>
</dbReference>
<dbReference type="Pfam" id="PF07730">
    <property type="entry name" value="HisKA_3"/>
    <property type="match status" value="1"/>
</dbReference>
<keyword evidence="7" id="KW-0902">Two-component regulatory system</keyword>
<feature type="domain" description="Histidine kinase" evidence="9">
    <location>
        <begin position="679"/>
        <end position="772"/>
    </location>
</feature>
<dbReference type="CDD" id="cd16917">
    <property type="entry name" value="HATPase_UhpB-NarQ-NarX-like"/>
    <property type="match status" value="1"/>
</dbReference>
<keyword evidence="6" id="KW-0067">ATP-binding</keyword>
<dbReference type="Proteomes" id="UP000282311">
    <property type="component" value="Unassembled WGS sequence"/>
</dbReference>
<sequence>MNKKIRSLFLLVFFIVAQSWFLIVLIKYPYIGINVQYDNGQWVIKNLDIDSGSTRLDLNVGDIIVEVDGKPPEKNVLVRKWDTVEQAFSLVIKRDGISNAVDISKTRSAIQLDLIPIVYEIICFTIALLLYNKVANSRSANYLAYVFYVIGVTFMALNPSVRGDTLGKVLIANGLLLVPIVFLNFLIVFFKEKRIANISSKPLKYIYYSILIEFCLCSAIIFLSDNYIAKQTYFFLRFTCLLLFLIGILFNFVILTILYFKHRKKVSDESTVLRFVWISLFASFFPILFLSFIPKLLIGEELFLSTYSGFFVLLFPLTFAYLIVSKKLYDIDFMLRRLLFTVIISILPSFVVVMADIAVFQKEMFHRHTLYMFIIVLIIQTIVLFSVEHMYTRLERFMFPRKHLLQAALKKISKDLMSTFSFRELKDLILLDIVNTLQVYGGAIVFKYRDSTEIISEGEIHQAEIERLIGQAYPEEHPDLMCFEINRHEEYTSFLVMTRKKSNTRLGLEEVQWLNLIISYLAVSLENVYLIRKLTDKLNSLASHLPGEQGSSDFNWFRKLSFELQERERVRIATDLHDTTMQDLFFLKRKLKAIGEKHALSPEVSDGIQSLIEYIEIINVNLRQNCFDLHPYLLQEIGLVRTIEKIVERESYSCPFQIRFDAVGVQMIERKDLEFKRHLFRIVQELLNNAKKHSEATLVSIRLTASMGYYVLHYRDDGVGFDPSKLAAPDIGTSGVGMEQLRSRILHMGGHLELAAAQGSGVDIRISFPMKEGLTA</sequence>
<keyword evidence="8" id="KW-1133">Transmembrane helix</keyword>
<keyword evidence="8" id="KW-0812">Transmembrane</keyword>
<feature type="transmembrane region" description="Helical" evidence="8">
    <location>
        <begin position="7"/>
        <end position="26"/>
    </location>
</feature>
<dbReference type="InterPro" id="IPR011712">
    <property type="entry name" value="Sig_transdc_His_kin_sub3_dim/P"/>
</dbReference>
<dbReference type="InterPro" id="IPR050482">
    <property type="entry name" value="Sensor_HK_TwoCompSys"/>
</dbReference>
<dbReference type="InterPro" id="IPR005467">
    <property type="entry name" value="His_kinase_dom"/>
</dbReference>